<comment type="caution">
    <text evidence="1">The sequence shown here is derived from an EMBL/GenBank/DDBJ whole genome shotgun (WGS) entry which is preliminary data.</text>
</comment>
<organism evidence="1 2">
    <name type="scientific">Coptis chinensis</name>
    <dbReference type="NCBI Taxonomy" id="261450"/>
    <lineage>
        <taxon>Eukaryota</taxon>
        <taxon>Viridiplantae</taxon>
        <taxon>Streptophyta</taxon>
        <taxon>Embryophyta</taxon>
        <taxon>Tracheophyta</taxon>
        <taxon>Spermatophyta</taxon>
        <taxon>Magnoliopsida</taxon>
        <taxon>Ranunculales</taxon>
        <taxon>Ranunculaceae</taxon>
        <taxon>Coptidoideae</taxon>
        <taxon>Coptis</taxon>
    </lineage>
</organism>
<name>A0A835H737_9MAGN</name>
<proteinExistence type="predicted"/>
<accession>A0A835H737</accession>
<dbReference type="EMBL" id="JADFTS010000008">
    <property type="protein sequence ID" value="KAF9592937.1"/>
    <property type="molecule type" value="Genomic_DNA"/>
</dbReference>
<dbReference type="Proteomes" id="UP000631114">
    <property type="component" value="Unassembled WGS sequence"/>
</dbReference>
<evidence type="ECO:0000313" key="1">
    <source>
        <dbReference type="EMBL" id="KAF9592937.1"/>
    </source>
</evidence>
<protein>
    <submittedName>
        <fullName evidence="1">Uncharacterized protein</fullName>
    </submittedName>
</protein>
<keyword evidence="2" id="KW-1185">Reference proteome</keyword>
<reference evidence="1 2" key="1">
    <citation type="submission" date="2020-10" db="EMBL/GenBank/DDBJ databases">
        <title>The Coptis chinensis genome and diversification of protoberbering-type alkaloids.</title>
        <authorList>
            <person name="Wang B."/>
            <person name="Shu S."/>
            <person name="Song C."/>
            <person name="Liu Y."/>
        </authorList>
    </citation>
    <scope>NUCLEOTIDE SEQUENCE [LARGE SCALE GENOMIC DNA]</scope>
    <source>
        <strain evidence="1">HL-2020</strain>
        <tissue evidence="1">Leaf</tissue>
    </source>
</reference>
<evidence type="ECO:0000313" key="2">
    <source>
        <dbReference type="Proteomes" id="UP000631114"/>
    </source>
</evidence>
<gene>
    <name evidence="1" type="ORF">IFM89_019142</name>
</gene>
<dbReference type="AlphaFoldDB" id="A0A835H737"/>
<sequence length="59" mass="6889">MVFAWCAYLNAKQNSKPTNNNRHYYYLYLMGASKVKTKNEQQLTSAARAIHLDNDISEY</sequence>